<dbReference type="EMBL" id="JBHUIX010000018">
    <property type="protein sequence ID" value="MFD2175702.1"/>
    <property type="molecule type" value="Genomic_DNA"/>
</dbReference>
<reference evidence="2" key="1">
    <citation type="journal article" date="2019" name="Int. J. Syst. Evol. Microbiol.">
        <title>The Global Catalogue of Microorganisms (GCM) 10K type strain sequencing project: providing services to taxonomists for standard genome sequencing and annotation.</title>
        <authorList>
            <consortium name="The Broad Institute Genomics Platform"/>
            <consortium name="The Broad Institute Genome Sequencing Center for Infectious Disease"/>
            <person name="Wu L."/>
            <person name="Ma J."/>
        </authorList>
    </citation>
    <scope>NUCLEOTIDE SEQUENCE [LARGE SCALE GENOMIC DNA]</scope>
    <source>
        <strain evidence="2">CCUG 55131</strain>
    </source>
</reference>
<evidence type="ECO:0000313" key="1">
    <source>
        <dbReference type="EMBL" id="MFD2175702.1"/>
    </source>
</evidence>
<organism evidence="1 2">
    <name type="scientific">Rhodobacter lacus</name>
    <dbReference type="NCBI Taxonomy" id="1641972"/>
    <lineage>
        <taxon>Bacteria</taxon>
        <taxon>Pseudomonadati</taxon>
        <taxon>Pseudomonadota</taxon>
        <taxon>Alphaproteobacteria</taxon>
        <taxon>Rhodobacterales</taxon>
        <taxon>Rhodobacter group</taxon>
        <taxon>Rhodobacter</taxon>
    </lineage>
</organism>
<proteinExistence type="predicted"/>
<dbReference type="RefSeq" id="WP_377393016.1">
    <property type="nucleotide sequence ID" value="NZ_JBHUIX010000018.1"/>
</dbReference>
<protein>
    <submittedName>
        <fullName evidence="1">Uncharacterized protein</fullName>
    </submittedName>
</protein>
<accession>A0ABW5ABM6</accession>
<dbReference type="Proteomes" id="UP001597413">
    <property type="component" value="Unassembled WGS sequence"/>
</dbReference>
<keyword evidence="2" id="KW-1185">Reference proteome</keyword>
<name>A0ABW5ABM6_9RHOB</name>
<evidence type="ECO:0000313" key="2">
    <source>
        <dbReference type="Proteomes" id="UP001597413"/>
    </source>
</evidence>
<sequence length="203" mass="22205">MSNAMSPALQAYYADMNDREAAARRAEAVASAEREVAARAEGLVEQIGLAWSNAKAGEAVPFAEAIASLAAAFYVPGNIDAEGVHYNDTLFQLRGMLGNLCQNAKWMIENVDAQIGKAWQDIDALEAECDGGEIGLANLNKAMDRLERLERVQMPACKDWFANTTTAYETIVGEKWKPFVKSDSREKQTADAVRARLASMRGR</sequence>
<gene>
    <name evidence="1" type="ORF">ACFSM0_16530</name>
</gene>
<comment type="caution">
    <text evidence="1">The sequence shown here is derived from an EMBL/GenBank/DDBJ whole genome shotgun (WGS) entry which is preliminary data.</text>
</comment>